<reference evidence="2" key="1">
    <citation type="journal article" date="2005" name="Environ. Microbiol.">
        <title>Lateral gene transfer and phylogenetic assignment of environmental fosmid clones.</title>
        <authorList>
            <person name="Nesbo C.L."/>
            <person name="Boucher Y."/>
            <person name="Dlutek M."/>
            <person name="Doolittle F.W."/>
        </authorList>
    </citation>
    <scope>NUCLEOTIDE SEQUENCE</scope>
</reference>
<dbReference type="EMBL" id="AJ937769">
    <property type="protein sequence ID" value="CAI78800.1"/>
    <property type="molecule type" value="Genomic_DNA"/>
</dbReference>
<proteinExistence type="predicted"/>
<protein>
    <submittedName>
        <fullName evidence="2">Uncharacterized protein</fullName>
    </submittedName>
</protein>
<name>Q2YZI8_9BACT</name>
<organism evidence="2">
    <name type="scientific">uncultured Campylobacterota bacterium</name>
    <dbReference type="NCBI Taxonomy" id="120858"/>
    <lineage>
        <taxon>Bacteria</taxon>
        <taxon>Pseudomonadati</taxon>
        <taxon>Campylobacterota</taxon>
        <taxon>environmental samples</taxon>
    </lineage>
</organism>
<sequence length="365" mass="41164">MDFNGLSIDQAPPISAPVRFFLTAPLFGILAGFMIFFSDSATLMSRYSIDSIVITHAMTIGFLGFVMLGSMTQMLPVLAGAKIPNVKAVTKYSHALLVLGAIFMFLGLLKGNYIFNIFSFIGLGSGFIIMLAAILISLKSVENFTATVRAMLTSVVFAFFVVLMGLYLLYSYILGEMSALHIVVANVHSVWGIFGFAGILIIGVSFQVLPMFYVAPKFKSFCKQKVVWLISGGLVLWLTLSFFYEDYAFVAKLWIALFFWAFATTVWLKLNKRRRPISDVTVWYWRSSSIFLTLGAFVWIFDEYFKHEYIVMAAILIGGFILSIMVGMLYKICVQFPVVWVSIFKWPKGFIYEVISPTYFYRGLD</sequence>
<keyword evidence="1" id="KW-0812">Transmembrane</keyword>
<keyword evidence="1" id="KW-0472">Membrane</keyword>
<feature type="transmembrane region" description="Helical" evidence="1">
    <location>
        <begin position="57"/>
        <end position="80"/>
    </location>
</feature>
<dbReference type="AlphaFoldDB" id="Q2YZI8"/>
<evidence type="ECO:0000313" key="2">
    <source>
        <dbReference type="EMBL" id="CAI78800.1"/>
    </source>
</evidence>
<feature type="transmembrane region" description="Helical" evidence="1">
    <location>
        <begin position="115"/>
        <end position="138"/>
    </location>
</feature>
<keyword evidence="1" id="KW-1133">Transmembrane helix</keyword>
<feature type="transmembrane region" description="Helical" evidence="1">
    <location>
        <begin position="226"/>
        <end position="244"/>
    </location>
</feature>
<feature type="transmembrane region" description="Helical" evidence="1">
    <location>
        <begin position="190"/>
        <end position="214"/>
    </location>
</feature>
<feature type="transmembrane region" description="Helical" evidence="1">
    <location>
        <begin position="20"/>
        <end position="37"/>
    </location>
</feature>
<feature type="transmembrane region" description="Helical" evidence="1">
    <location>
        <begin position="250"/>
        <end position="270"/>
    </location>
</feature>
<evidence type="ECO:0000256" key="1">
    <source>
        <dbReference type="SAM" id="Phobius"/>
    </source>
</evidence>
<feature type="transmembrane region" description="Helical" evidence="1">
    <location>
        <begin position="307"/>
        <end position="330"/>
    </location>
</feature>
<feature type="transmembrane region" description="Helical" evidence="1">
    <location>
        <begin position="282"/>
        <end position="301"/>
    </location>
</feature>
<feature type="transmembrane region" description="Helical" evidence="1">
    <location>
        <begin position="92"/>
        <end position="109"/>
    </location>
</feature>
<feature type="transmembrane region" description="Helical" evidence="1">
    <location>
        <begin position="150"/>
        <end position="170"/>
    </location>
</feature>
<accession>Q2YZI8</accession>